<name>A0AA39IK88_9BILA</name>
<dbReference type="EMBL" id="JAUCMV010000001">
    <property type="protein sequence ID" value="KAK0424889.1"/>
    <property type="molecule type" value="Genomic_DNA"/>
</dbReference>
<keyword evidence="5" id="KW-1185">Reference proteome</keyword>
<gene>
    <name evidence="4" type="ORF">QR680_008907</name>
</gene>
<evidence type="ECO:0000313" key="4">
    <source>
        <dbReference type="EMBL" id="KAK0424889.1"/>
    </source>
</evidence>
<protein>
    <submittedName>
        <fullName evidence="4">Uncharacterized protein</fullName>
    </submittedName>
</protein>
<evidence type="ECO:0000256" key="1">
    <source>
        <dbReference type="SAM" id="Coils"/>
    </source>
</evidence>
<accession>A0AA39IK88</accession>
<evidence type="ECO:0000313" key="5">
    <source>
        <dbReference type="Proteomes" id="UP001175271"/>
    </source>
</evidence>
<dbReference type="Proteomes" id="UP001175271">
    <property type="component" value="Unassembled WGS sequence"/>
</dbReference>
<proteinExistence type="predicted"/>
<reference evidence="4" key="1">
    <citation type="submission" date="2023-06" db="EMBL/GenBank/DDBJ databases">
        <title>Genomic analysis of the entomopathogenic nematode Steinernema hermaphroditum.</title>
        <authorList>
            <person name="Schwarz E.M."/>
            <person name="Heppert J.K."/>
            <person name="Baniya A."/>
            <person name="Schwartz H.T."/>
            <person name="Tan C.-H."/>
            <person name="Antoshechkin I."/>
            <person name="Sternberg P.W."/>
            <person name="Goodrich-Blair H."/>
            <person name="Dillman A.R."/>
        </authorList>
    </citation>
    <scope>NUCLEOTIDE SEQUENCE</scope>
    <source>
        <strain evidence="4">PS9179</strain>
        <tissue evidence="4">Whole animal</tissue>
    </source>
</reference>
<keyword evidence="3" id="KW-0812">Transmembrane</keyword>
<sequence>MNLVAFRDDLVLQARKEIADKVIAFQARLLRDKNGVMDLLEEEARACFEKTAQEALKKIGNETAVQEASVDCFRSLYTNATERIDTLLPSVEREKNEIMASMRAKYDQLFQDGLRDKLQNLESSVNGIMEELKSVPDAISDALLKAAKDGRDDAYEEMNKTKRRFAKPMGIVMLLSAVLVYIIATAVSLALWRFCVEPKIDGAKDPEKGRSPPKEPSKETKTDKKPENKNSKNAEEEMKNKEKEM</sequence>
<dbReference type="AlphaFoldDB" id="A0AA39IK88"/>
<comment type="caution">
    <text evidence="4">The sequence shown here is derived from an EMBL/GenBank/DDBJ whole genome shotgun (WGS) entry which is preliminary data.</text>
</comment>
<evidence type="ECO:0000256" key="3">
    <source>
        <dbReference type="SAM" id="Phobius"/>
    </source>
</evidence>
<evidence type="ECO:0000256" key="2">
    <source>
        <dbReference type="SAM" id="MobiDB-lite"/>
    </source>
</evidence>
<keyword evidence="3" id="KW-1133">Transmembrane helix</keyword>
<keyword evidence="3" id="KW-0472">Membrane</keyword>
<organism evidence="4 5">
    <name type="scientific">Steinernema hermaphroditum</name>
    <dbReference type="NCBI Taxonomy" id="289476"/>
    <lineage>
        <taxon>Eukaryota</taxon>
        <taxon>Metazoa</taxon>
        <taxon>Ecdysozoa</taxon>
        <taxon>Nematoda</taxon>
        <taxon>Chromadorea</taxon>
        <taxon>Rhabditida</taxon>
        <taxon>Tylenchina</taxon>
        <taxon>Panagrolaimomorpha</taxon>
        <taxon>Strongyloidoidea</taxon>
        <taxon>Steinernematidae</taxon>
        <taxon>Steinernema</taxon>
    </lineage>
</organism>
<feature type="coiled-coil region" evidence="1">
    <location>
        <begin position="111"/>
        <end position="164"/>
    </location>
</feature>
<feature type="transmembrane region" description="Helical" evidence="3">
    <location>
        <begin position="170"/>
        <end position="192"/>
    </location>
</feature>
<keyword evidence="1" id="KW-0175">Coiled coil</keyword>
<feature type="region of interest" description="Disordered" evidence="2">
    <location>
        <begin position="201"/>
        <end position="245"/>
    </location>
</feature>